<evidence type="ECO:0000256" key="1">
    <source>
        <dbReference type="SAM" id="MobiDB-lite"/>
    </source>
</evidence>
<accession>A0A2I0JWC9</accession>
<reference evidence="2 3" key="1">
    <citation type="submission" date="2017-11" db="EMBL/GenBank/DDBJ databases">
        <title>De-novo sequencing of pomegranate (Punica granatum L.) genome.</title>
        <authorList>
            <person name="Akparov Z."/>
            <person name="Amiraslanov A."/>
            <person name="Hajiyeva S."/>
            <person name="Abbasov M."/>
            <person name="Kaur K."/>
            <person name="Hamwieh A."/>
            <person name="Solovyev V."/>
            <person name="Salamov A."/>
            <person name="Braich B."/>
            <person name="Kosarev P."/>
            <person name="Mahmoud A."/>
            <person name="Hajiyev E."/>
            <person name="Babayeva S."/>
            <person name="Izzatullayeva V."/>
            <person name="Mammadov A."/>
            <person name="Mammadov A."/>
            <person name="Sharifova S."/>
            <person name="Ojaghi J."/>
            <person name="Eynullazada K."/>
            <person name="Bayramov B."/>
            <person name="Abdulazimova A."/>
            <person name="Shahmuradov I."/>
        </authorList>
    </citation>
    <scope>NUCLEOTIDE SEQUENCE [LARGE SCALE GENOMIC DNA]</scope>
    <source>
        <strain evidence="3">cv. AG2017</strain>
        <tissue evidence="2">Leaf</tissue>
    </source>
</reference>
<keyword evidence="3" id="KW-1185">Reference proteome</keyword>
<evidence type="ECO:0000313" key="2">
    <source>
        <dbReference type="EMBL" id="PKI59766.1"/>
    </source>
</evidence>
<dbReference type="Proteomes" id="UP000233551">
    <property type="component" value="Unassembled WGS sequence"/>
</dbReference>
<dbReference type="AlphaFoldDB" id="A0A2I0JWC9"/>
<gene>
    <name evidence="2" type="ORF">CRG98_019840</name>
</gene>
<feature type="compositionally biased region" description="Basic and acidic residues" evidence="1">
    <location>
        <begin position="61"/>
        <end position="78"/>
    </location>
</feature>
<protein>
    <submittedName>
        <fullName evidence="2">Uncharacterized protein</fullName>
    </submittedName>
</protein>
<feature type="region of interest" description="Disordered" evidence="1">
    <location>
        <begin position="1"/>
        <end position="110"/>
    </location>
</feature>
<name>A0A2I0JWC9_PUNGR</name>
<dbReference type="EMBL" id="PGOL01001239">
    <property type="protein sequence ID" value="PKI59766.1"/>
    <property type="molecule type" value="Genomic_DNA"/>
</dbReference>
<comment type="caution">
    <text evidence="2">The sequence shown here is derived from an EMBL/GenBank/DDBJ whole genome shotgun (WGS) entry which is preliminary data.</text>
</comment>
<feature type="compositionally biased region" description="Basic residues" evidence="1">
    <location>
        <begin position="28"/>
        <end position="41"/>
    </location>
</feature>
<sequence>MRKAVNKQANKSSGSEPEPSKCPQRSRQAVRTRISSRRGTHVRGLSNASWECPPSRGRATNAREKESPLAILRPEDRGPASYSGLGVRGTPKQRGLEEPRVGSDLSNGLQENRLVPTVSDGPIEVPGDIQTRFMRPIQICLPHRQHSECDGEPGLDPIPHSGYTRSVD</sequence>
<evidence type="ECO:0000313" key="3">
    <source>
        <dbReference type="Proteomes" id="UP000233551"/>
    </source>
</evidence>
<organism evidence="2 3">
    <name type="scientific">Punica granatum</name>
    <name type="common">Pomegranate</name>
    <dbReference type="NCBI Taxonomy" id="22663"/>
    <lineage>
        <taxon>Eukaryota</taxon>
        <taxon>Viridiplantae</taxon>
        <taxon>Streptophyta</taxon>
        <taxon>Embryophyta</taxon>
        <taxon>Tracheophyta</taxon>
        <taxon>Spermatophyta</taxon>
        <taxon>Magnoliopsida</taxon>
        <taxon>eudicotyledons</taxon>
        <taxon>Gunneridae</taxon>
        <taxon>Pentapetalae</taxon>
        <taxon>rosids</taxon>
        <taxon>malvids</taxon>
        <taxon>Myrtales</taxon>
        <taxon>Lythraceae</taxon>
        <taxon>Punica</taxon>
    </lineage>
</organism>
<proteinExistence type="predicted"/>
<feature type="region of interest" description="Disordered" evidence="1">
    <location>
        <begin position="144"/>
        <end position="168"/>
    </location>
</feature>